<dbReference type="PANTHER" id="PTHR31476:SF13">
    <property type="entry name" value="PROTEIN WHAT'S THIS FACTOR 9, MITOCHONDRIAL"/>
    <property type="match status" value="1"/>
</dbReference>
<sequence>MLIISKFNMTRRLILKIHPLSSQNSILSHYLPFSYIQKQSYVNVYMKWKQDFYLESIESVHRSIELRPILALKNYIVSVSPQEYSIPISAVSKKGIHFGVHIKVARFLRQYPSVFEEFTGPEHNLPCFRLTQRAIELHKEERDVYREFNDDLILRLKKLILMSCVGFGEKKVLPLKIIKGMQWYLGFPDEFLTDPEKNLDGSFEVVEMSDGLTGLALKNNNLNDRVLSVMQKNAIKRGWDNETIPFPIFPSKGLRLRRKIIDWWDEFQKLPYVSPYENYNSLIRPDSDAAEKRVVGLLHELLSLFVEHCAERRKILCLRKYLGLPQMVHKAFERHTHIFYLSLKNKTCTAILKEAYFEKGAIDTHPLAKVRKKYIKLVKESTFILKRRRFSNRACDGRSVNVNAIDCEHDDGSEKTELEAS</sequence>
<reference evidence="2 3" key="1">
    <citation type="submission" date="2018-06" db="EMBL/GenBank/DDBJ databases">
        <title>The Genome of Cuscuta australis (Dodder) Provides Insight into the Evolution of Plant Parasitism.</title>
        <authorList>
            <person name="Liu H."/>
        </authorList>
    </citation>
    <scope>NUCLEOTIDE SEQUENCE [LARGE SCALE GENOMIC DNA]</scope>
    <source>
        <strain evidence="3">cv. Yunnan</strain>
        <tissue evidence="2">Vines</tissue>
    </source>
</reference>
<gene>
    <name evidence="2" type="ORF">DM860_004277</name>
</gene>
<evidence type="ECO:0000259" key="1">
    <source>
        <dbReference type="Pfam" id="PF11955"/>
    </source>
</evidence>
<keyword evidence="3" id="KW-1185">Reference proteome</keyword>
<evidence type="ECO:0000313" key="3">
    <source>
        <dbReference type="Proteomes" id="UP000249390"/>
    </source>
</evidence>
<dbReference type="GO" id="GO:0003723">
    <property type="term" value="F:RNA binding"/>
    <property type="evidence" value="ECO:0007669"/>
    <property type="project" value="InterPro"/>
</dbReference>
<comment type="caution">
    <text evidence="2">The sequence shown here is derived from an EMBL/GenBank/DDBJ whole genome shotgun (WGS) entry which is preliminary data.</text>
</comment>
<name>A0A328E8Y6_9ASTE</name>
<organism evidence="2 3">
    <name type="scientific">Cuscuta australis</name>
    <dbReference type="NCBI Taxonomy" id="267555"/>
    <lineage>
        <taxon>Eukaryota</taxon>
        <taxon>Viridiplantae</taxon>
        <taxon>Streptophyta</taxon>
        <taxon>Embryophyta</taxon>
        <taxon>Tracheophyta</taxon>
        <taxon>Spermatophyta</taxon>
        <taxon>Magnoliopsida</taxon>
        <taxon>eudicotyledons</taxon>
        <taxon>Gunneridae</taxon>
        <taxon>Pentapetalae</taxon>
        <taxon>asterids</taxon>
        <taxon>lamiids</taxon>
        <taxon>Solanales</taxon>
        <taxon>Convolvulaceae</taxon>
        <taxon>Cuscuteae</taxon>
        <taxon>Cuscuta</taxon>
        <taxon>Cuscuta subgen. Grammica</taxon>
        <taxon>Cuscuta sect. Cleistogrammica</taxon>
    </lineage>
</organism>
<dbReference type="AlphaFoldDB" id="A0A328E8Y6"/>
<accession>A0A328E8Y6</accession>
<feature type="domain" description="PORR" evidence="1">
    <location>
        <begin position="51"/>
        <end position="381"/>
    </location>
</feature>
<dbReference type="PANTHER" id="PTHR31476">
    <property type="entry name" value="PROTEIN WHAT'S THIS FACTOR 1 HOMOLOG, CHLOROPLASTIC"/>
    <property type="match status" value="1"/>
</dbReference>
<dbReference type="InterPro" id="IPR045040">
    <property type="entry name" value="PORR_fam"/>
</dbReference>
<protein>
    <recommendedName>
        <fullName evidence="1">PORR domain-containing protein</fullName>
    </recommendedName>
</protein>
<dbReference type="Pfam" id="PF11955">
    <property type="entry name" value="PORR"/>
    <property type="match status" value="1"/>
</dbReference>
<dbReference type="InterPro" id="IPR021099">
    <property type="entry name" value="PORR_domain"/>
</dbReference>
<dbReference type="Proteomes" id="UP000249390">
    <property type="component" value="Unassembled WGS sequence"/>
</dbReference>
<proteinExistence type="predicted"/>
<evidence type="ECO:0000313" key="2">
    <source>
        <dbReference type="EMBL" id="RAL53806.1"/>
    </source>
</evidence>
<dbReference type="EMBL" id="NQVE01000015">
    <property type="protein sequence ID" value="RAL53806.1"/>
    <property type="molecule type" value="Genomic_DNA"/>
</dbReference>